<gene>
    <name evidence="2" type="ORF">ABUE30_04605</name>
</gene>
<feature type="transmembrane region" description="Helical" evidence="1">
    <location>
        <begin position="218"/>
        <end position="236"/>
    </location>
</feature>
<evidence type="ECO:0000313" key="3">
    <source>
        <dbReference type="Proteomes" id="UP001629953"/>
    </source>
</evidence>
<dbReference type="EMBL" id="JBEQCT010000001">
    <property type="protein sequence ID" value="MFM2484353.1"/>
    <property type="molecule type" value="Genomic_DNA"/>
</dbReference>
<keyword evidence="1" id="KW-1133">Transmembrane helix</keyword>
<comment type="caution">
    <text evidence="2">The sequence shown here is derived from an EMBL/GenBank/DDBJ whole genome shotgun (WGS) entry which is preliminary data.</text>
</comment>
<dbReference type="RefSeq" id="WP_408622496.1">
    <property type="nucleotide sequence ID" value="NZ_JBEQCT010000001.1"/>
</dbReference>
<keyword evidence="1" id="KW-0812">Transmembrane</keyword>
<feature type="transmembrane region" description="Helical" evidence="1">
    <location>
        <begin position="187"/>
        <end position="206"/>
    </location>
</feature>
<name>A0ABW9G5M8_9GAMM</name>
<evidence type="ECO:0000313" key="2">
    <source>
        <dbReference type="EMBL" id="MFM2484353.1"/>
    </source>
</evidence>
<reference evidence="2 3" key="1">
    <citation type="journal article" date="2013" name="Int. J. Syst. Evol. Microbiol.">
        <title>Celerinatantimonas yamalensis sp. nov., a cold-adapted diazotrophic bacterium from a cold permafrost brine.</title>
        <authorList>
            <person name="Shcherbakova V."/>
            <person name="Chuvilskaya N."/>
            <person name="Rivkina E."/>
            <person name="Demidov N."/>
            <person name="Uchaeva V."/>
            <person name="Suetin S."/>
            <person name="Suzina N."/>
            <person name="Gilichinsky D."/>
        </authorList>
    </citation>
    <scope>NUCLEOTIDE SEQUENCE [LARGE SCALE GENOMIC DNA]</scope>
    <source>
        <strain evidence="2 3">C7</strain>
    </source>
</reference>
<feature type="transmembrane region" description="Helical" evidence="1">
    <location>
        <begin position="159"/>
        <end position="181"/>
    </location>
</feature>
<evidence type="ECO:0000256" key="1">
    <source>
        <dbReference type="SAM" id="Phobius"/>
    </source>
</evidence>
<protein>
    <submittedName>
        <fullName evidence="2">Uncharacterized protein</fullName>
    </submittedName>
</protein>
<sequence length="246" mass="27387">MDPKKFSSLEDKVSNEKNSLDECFQKVLSSMPNVPVNELNAAHLQGTKFFSKFESFLSSISSESESLSKTQIEDVLTSIENILDYSITYWDVMISTSTKTVSVPYSPDANFLKTSQQIFKTYKKNQALTLKNRFIKYNLPTNGFDAKGSYKLTSIKIDWVSLIIGIILFVASGLVVFFIDIDTGMEYLFSRILISLSVALIFSGVAKEKIQAKINISGLTITALGTIAIFFTLYFANPAEMPIIPG</sequence>
<dbReference type="Proteomes" id="UP001629953">
    <property type="component" value="Unassembled WGS sequence"/>
</dbReference>
<accession>A0ABW9G5M8</accession>
<proteinExistence type="predicted"/>
<keyword evidence="1" id="KW-0472">Membrane</keyword>
<organism evidence="2 3">
    <name type="scientific">Celerinatantimonas yamalensis</name>
    <dbReference type="NCBI Taxonomy" id="559956"/>
    <lineage>
        <taxon>Bacteria</taxon>
        <taxon>Pseudomonadati</taxon>
        <taxon>Pseudomonadota</taxon>
        <taxon>Gammaproteobacteria</taxon>
        <taxon>Celerinatantimonadaceae</taxon>
        <taxon>Celerinatantimonas</taxon>
    </lineage>
</organism>
<keyword evidence="3" id="KW-1185">Reference proteome</keyword>